<dbReference type="NCBIfam" id="NF009492">
    <property type="entry name" value="PRK12853.1-3"/>
    <property type="match status" value="1"/>
</dbReference>
<comment type="pathway">
    <text evidence="1 7">Carbohydrate degradation; pentose phosphate pathway; D-ribulose 5-phosphate from D-glucose 6-phosphate (oxidative stage): step 1/3.</text>
</comment>
<evidence type="ECO:0000256" key="2">
    <source>
        <dbReference type="ARBA" id="ARBA00009975"/>
    </source>
</evidence>
<dbReference type="OrthoDB" id="9802739at2"/>
<evidence type="ECO:0000313" key="11">
    <source>
        <dbReference type="Proteomes" id="UP000182057"/>
    </source>
</evidence>
<accession>A0A1D3UEY1</accession>
<evidence type="ECO:0000313" key="10">
    <source>
        <dbReference type="EMBL" id="SCQ18621.1"/>
    </source>
</evidence>
<dbReference type="EC" id="1.1.1.49" evidence="7"/>
<feature type="domain" description="Glucose-6-phosphate dehydrogenase C-terminal" evidence="9">
    <location>
        <begin position="197"/>
        <end position="496"/>
    </location>
</feature>
<dbReference type="RefSeq" id="WP_081328174.1">
    <property type="nucleotide sequence ID" value="NZ_FMMM01000019.1"/>
</dbReference>
<dbReference type="InterPro" id="IPR022674">
    <property type="entry name" value="G6P_DH_NAD-bd"/>
</dbReference>
<dbReference type="PRINTS" id="PR00079">
    <property type="entry name" value="G6PDHDRGNASE"/>
</dbReference>
<name>A0A1D3UEY1_TANFO</name>
<dbReference type="NCBIfam" id="TIGR00871">
    <property type="entry name" value="zwf"/>
    <property type="match status" value="1"/>
</dbReference>
<dbReference type="GO" id="GO:0005829">
    <property type="term" value="C:cytosol"/>
    <property type="evidence" value="ECO:0007669"/>
    <property type="project" value="TreeGrafter"/>
</dbReference>
<feature type="binding site" evidence="7">
    <location>
        <position position="49"/>
    </location>
    <ligand>
        <name>NADP(+)</name>
        <dbReference type="ChEBI" id="CHEBI:58349"/>
    </ligand>
</feature>
<evidence type="ECO:0000256" key="5">
    <source>
        <dbReference type="ARBA" id="ARBA00023002"/>
    </source>
</evidence>
<dbReference type="PANTHER" id="PTHR23429:SF0">
    <property type="entry name" value="GLUCOSE-6-PHOSPHATE 1-DEHYDROGENASE"/>
    <property type="match status" value="1"/>
</dbReference>
<dbReference type="InterPro" id="IPR019796">
    <property type="entry name" value="G6P_DH_AS"/>
</dbReference>
<dbReference type="HAMAP" id="MF_00966">
    <property type="entry name" value="G6PD"/>
    <property type="match status" value="1"/>
</dbReference>
<gene>
    <name evidence="7 10" type="primary">zwf</name>
    <name evidence="10" type="ORF">TFUB20_00400</name>
</gene>
<sequence>MEIKEQKNFILVIFGASGDLTWRKLIPALYDMYYQRLMPEQFGILGVGRASLTDGEFRDKMAGGVKQFAPASFVDDESVERFAASLHYHAMDTNNPADYEGLKTRLESLSQTVVCNANYLYYFAIPPFMYASVAESLHHAGLACQTGGWKRLVIEKPFGHDYASAVQLNRELLRYFDEEQIYRIDHYLGKETVQNMLVTRFSNSIFEPLWNRNYIEYVEITSSEALGVGSRAGYYETAGALRDMLQNHLLQLLAIAAMEPPVSSDANAIRNEMLKVFLSLRRMTAEQVSEYVVRGQYTSSTIRGVAQKAYRNEKGVDPASKTETFVAMKCFIDNWRWSGVPFYIRTGKCLPTRVTEVVVHFRPNPHRIFARKNGIENIGNQLVIRIQPDEGILLKFGMKVPGAGFHVDQVGMDFRYSSLDERHIPDAYERLLSDCMTGDATLYQRGDAVEATWQFVQPILEAWHENPAIPVYGYPAGSWGPEQADALLAADGYEWRYPCKNLTSDNSYCEL</sequence>
<keyword evidence="6 7" id="KW-0119">Carbohydrate metabolism</keyword>
<dbReference type="Pfam" id="PF00479">
    <property type="entry name" value="G6PD_N"/>
    <property type="match status" value="1"/>
</dbReference>
<feature type="active site" description="Proton acceptor" evidence="7">
    <location>
        <position position="248"/>
    </location>
</feature>
<dbReference type="SUPFAM" id="SSF55347">
    <property type="entry name" value="Glyceraldehyde-3-phosphate dehydrogenase-like, C-terminal domain"/>
    <property type="match status" value="1"/>
</dbReference>
<dbReference type="GO" id="GO:0009051">
    <property type="term" value="P:pentose-phosphate shunt, oxidative branch"/>
    <property type="evidence" value="ECO:0007669"/>
    <property type="project" value="TreeGrafter"/>
</dbReference>
<dbReference type="EMBL" id="FMMM01000019">
    <property type="protein sequence ID" value="SCQ18621.1"/>
    <property type="molecule type" value="Genomic_DNA"/>
</dbReference>
<feature type="binding site" evidence="7">
    <location>
        <position position="348"/>
    </location>
    <ligand>
        <name>substrate</name>
    </ligand>
</feature>
<feature type="binding site" evidence="7">
    <location>
        <position position="156"/>
    </location>
    <ligand>
        <name>NADP(+)</name>
        <dbReference type="ChEBI" id="CHEBI:58349"/>
    </ligand>
</feature>
<feature type="domain" description="Glucose-6-phosphate dehydrogenase NAD-binding" evidence="8">
    <location>
        <begin position="12"/>
        <end position="195"/>
    </location>
</feature>
<dbReference type="GO" id="GO:0004345">
    <property type="term" value="F:glucose-6-phosphate dehydrogenase activity"/>
    <property type="evidence" value="ECO:0007669"/>
    <property type="project" value="UniProtKB-UniRule"/>
</dbReference>
<evidence type="ECO:0000256" key="3">
    <source>
        <dbReference type="ARBA" id="ARBA00022526"/>
    </source>
</evidence>
<reference evidence="10 11" key="1">
    <citation type="submission" date="2016-09" db="EMBL/GenBank/DDBJ databases">
        <authorList>
            <person name="Capua I."/>
            <person name="De Benedictis P."/>
            <person name="Joannis T."/>
            <person name="Lombin L.H."/>
            <person name="Cattoli G."/>
        </authorList>
    </citation>
    <scope>NUCLEOTIDE SEQUENCE [LARGE SCALE GENOMIC DNA]</scope>
    <source>
        <strain evidence="10 11">UB20</strain>
    </source>
</reference>
<dbReference type="Pfam" id="PF02781">
    <property type="entry name" value="G6PD_C"/>
    <property type="match status" value="1"/>
</dbReference>
<dbReference type="Gene3D" id="3.30.360.10">
    <property type="entry name" value="Dihydrodipicolinate Reductase, domain 2"/>
    <property type="match status" value="1"/>
</dbReference>
<keyword evidence="3 7" id="KW-0313">Glucose metabolism</keyword>
<dbReference type="PIRSF" id="PIRSF000110">
    <property type="entry name" value="G6PD"/>
    <property type="match status" value="1"/>
</dbReference>
<keyword evidence="5 7" id="KW-0560">Oxidoreductase</keyword>
<feature type="binding site" evidence="7">
    <location>
        <position position="186"/>
    </location>
    <ligand>
        <name>substrate</name>
    </ligand>
</feature>
<dbReference type="PROSITE" id="PS00069">
    <property type="entry name" value="G6P_DEHYDROGENASE"/>
    <property type="match status" value="1"/>
</dbReference>
<dbReference type="InterPro" id="IPR036291">
    <property type="entry name" value="NAD(P)-bd_dom_sf"/>
</dbReference>
<comment type="similarity">
    <text evidence="2 7">Belongs to the glucose-6-phosphate dehydrogenase family.</text>
</comment>
<dbReference type="InterPro" id="IPR022675">
    <property type="entry name" value="G6P_DH_C"/>
</dbReference>
<dbReference type="InterPro" id="IPR001282">
    <property type="entry name" value="G6P_DH"/>
</dbReference>
<evidence type="ECO:0000256" key="1">
    <source>
        <dbReference type="ARBA" id="ARBA00004937"/>
    </source>
</evidence>
<protein>
    <recommendedName>
        <fullName evidence="7">Glucose-6-phosphate 1-dehydrogenase</fullName>
        <shortName evidence="7">G6PD</shortName>
        <ecNumber evidence="7">1.1.1.49</ecNumber>
    </recommendedName>
</protein>
<evidence type="ECO:0000256" key="6">
    <source>
        <dbReference type="ARBA" id="ARBA00023277"/>
    </source>
</evidence>
<dbReference type="PANTHER" id="PTHR23429">
    <property type="entry name" value="GLUCOSE-6-PHOSPHATE 1-DEHYDROGENASE G6PD"/>
    <property type="match status" value="1"/>
</dbReference>
<evidence type="ECO:0000259" key="9">
    <source>
        <dbReference type="Pfam" id="PF02781"/>
    </source>
</evidence>
<dbReference type="GO" id="GO:0006006">
    <property type="term" value="P:glucose metabolic process"/>
    <property type="evidence" value="ECO:0007669"/>
    <property type="project" value="UniProtKB-KW"/>
</dbReference>
<dbReference type="GO" id="GO:0050661">
    <property type="term" value="F:NADP binding"/>
    <property type="evidence" value="ECO:0007669"/>
    <property type="project" value="UniProtKB-UniRule"/>
</dbReference>
<comment type="caution">
    <text evidence="7">Lacks conserved residue(s) required for the propagation of feature annotation.</text>
</comment>
<comment type="catalytic activity">
    <reaction evidence="7">
        <text>D-glucose 6-phosphate + NADP(+) = 6-phospho-D-glucono-1,5-lactone + NADPH + H(+)</text>
        <dbReference type="Rhea" id="RHEA:15841"/>
        <dbReference type="ChEBI" id="CHEBI:15378"/>
        <dbReference type="ChEBI" id="CHEBI:57783"/>
        <dbReference type="ChEBI" id="CHEBI:57955"/>
        <dbReference type="ChEBI" id="CHEBI:58349"/>
        <dbReference type="ChEBI" id="CHEBI:61548"/>
        <dbReference type="EC" id="1.1.1.49"/>
    </reaction>
</comment>
<keyword evidence="4 7" id="KW-0521">NADP</keyword>
<evidence type="ECO:0000259" key="8">
    <source>
        <dbReference type="Pfam" id="PF00479"/>
    </source>
</evidence>
<feature type="binding site" evidence="7">
    <location>
        <position position="190"/>
    </location>
    <ligand>
        <name>substrate</name>
    </ligand>
</feature>
<dbReference type="Gene3D" id="3.40.50.720">
    <property type="entry name" value="NAD(P)-binding Rossmann-like Domain"/>
    <property type="match status" value="1"/>
</dbReference>
<dbReference type="UniPathway" id="UPA00115">
    <property type="reaction ID" value="UER00408"/>
</dbReference>
<comment type="function">
    <text evidence="7">Catalyzes the oxidation of glucose 6-phosphate to 6-phosphogluconolactone.</text>
</comment>
<dbReference type="SUPFAM" id="SSF51735">
    <property type="entry name" value="NAD(P)-binding Rossmann-fold domains"/>
    <property type="match status" value="1"/>
</dbReference>
<organism evidence="10 11">
    <name type="scientific">Tannerella forsythia</name>
    <name type="common">Bacteroides forsythus</name>
    <dbReference type="NCBI Taxonomy" id="28112"/>
    <lineage>
        <taxon>Bacteria</taxon>
        <taxon>Pseudomonadati</taxon>
        <taxon>Bacteroidota</taxon>
        <taxon>Bacteroidia</taxon>
        <taxon>Bacteroidales</taxon>
        <taxon>Tannerellaceae</taxon>
        <taxon>Tannerella</taxon>
    </lineage>
</organism>
<dbReference type="Proteomes" id="UP000182057">
    <property type="component" value="Unassembled WGS sequence"/>
</dbReference>
<evidence type="ECO:0000256" key="4">
    <source>
        <dbReference type="ARBA" id="ARBA00022857"/>
    </source>
</evidence>
<feature type="binding site" evidence="7">
    <location>
        <position position="243"/>
    </location>
    <ligand>
        <name>substrate</name>
    </ligand>
</feature>
<proteinExistence type="inferred from homology"/>
<feature type="binding site" evidence="7">
    <location>
        <position position="224"/>
    </location>
    <ligand>
        <name>substrate</name>
    </ligand>
</feature>
<dbReference type="AlphaFoldDB" id="A0A1D3UEY1"/>
<evidence type="ECO:0000256" key="7">
    <source>
        <dbReference type="HAMAP-Rule" id="MF_00966"/>
    </source>
</evidence>